<evidence type="ECO:0008006" key="3">
    <source>
        <dbReference type="Google" id="ProtNLM"/>
    </source>
</evidence>
<keyword evidence="2" id="KW-1185">Reference proteome</keyword>
<gene>
    <name evidence="1" type="ORF">VT52_004800</name>
</gene>
<organism evidence="1 2">
    <name type="scientific">Streptomyces malaysiense</name>
    <dbReference type="NCBI Taxonomy" id="1428626"/>
    <lineage>
        <taxon>Bacteria</taxon>
        <taxon>Bacillati</taxon>
        <taxon>Actinomycetota</taxon>
        <taxon>Actinomycetes</taxon>
        <taxon>Kitasatosporales</taxon>
        <taxon>Streptomycetaceae</taxon>
        <taxon>Streptomyces</taxon>
    </lineage>
</organism>
<dbReference type="Gene3D" id="1.25.40.10">
    <property type="entry name" value="Tetratricopeptide repeat domain"/>
    <property type="match status" value="1"/>
</dbReference>
<proteinExistence type="predicted"/>
<sequence>MPPGARKLQKIADRESKAAIRYLQGGHPERALASSAKALEAVRQLRQAEPDEVDHTLALASVLYNHAAFLAASGDAGEGVQAAQASLALYESLLPHGYAERVAVLVRRASRQAATHPQGPGPLEVAMWAADVKVRLCRLLAEAEGPGALAEIHRLGGAAMALYEQIAGVLPQLGEELERVEEEYRRVLDFLGEPA</sequence>
<name>A0A1J4Q688_9ACTN</name>
<evidence type="ECO:0000313" key="2">
    <source>
        <dbReference type="Proteomes" id="UP000034838"/>
    </source>
</evidence>
<dbReference type="Proteomes" id="UP000034838">
    <property type="component" value="Unassembled WGS sequence"/>
</dbReference>
<dbReference type="AlphaFoldDB" id="A0A1J4Q688"/>
<dbReference type="RefSeq" id="WP_071387361.1">
    <property type="nucleotide sequence ID" value="NZ_LBDA02000008.1"/>
</dbReference>
<accession>A0A1J4Q688</accession>
<protein>
    <recommendedName>
        <fullName evidence="3">Tetratricopeptide repeat protein</fullName>
    </recommendedName>
</protein>
<dbReference type="EMBL" id="LBDA02000008">
    <property type="protein sequence ID" value="OIK28677.1"/>
    <property type="molecule type" value="Genomic_DNA"/>
</dbReference>
<reference evidence="1" key="1">
    <citation type="submission" date="2016-10" db="EMBL/GenBank/DDBJ databases">
        <title>Genome sequence of Streptomyces malaysiense MUSC 136.</title>
        <authorList>
            <person name="Lee L.-H."/>
            <person name="Ser H.-L."/>
        </authorList>
    </citation>
    <scope>NUCLEOTIDE SEQUENCE [LARGE SCALE GENOMIC DNA]</scope>
    <source>
        <strain evidence="1">MUSC 136</strain>
    </source>
</reference>
<dbReference type="InterPro" id="IPR011990">
    <property type="entry name" value="TPR-like_helical_dom_sf"/>
</dbReference>
<comment type="caution">
    <text evidence="1">The sequence shown here is derived from an EMBL/GenBank/DDBJ whole genome shotgun (WGS) entry which is preliminary data.</text>
</comment>
<evidence type="ECO:0000313" key="1">
    <source>
        <dbReference type="EMBL" id="OIK28677.1"/>
    </source>
</evidence>